<evidence type="ECO:0000256" key="1">
    <source>
        <dbReference type="ARBA" id="ARBA00004651"/>
    </source>
</evidence>
<feature type="transmembrane region" description="Helical" evidence="8">
    <location>
        <begin position="69"/>
        <end position="88"/>
    </location>
</feature>
<reference evidence="9 10" key="1">
    <citation type="submission" date="2018-06" db="EMBL/GenBank/DDBJ databases">
        <title>Genomic Encyclopedia of Type Strains, Phase III (KMG-III): the genomes of soil and plant-associated and newly described type strains.</title>
        <authorList>
            <person name="Whitman W."/>
        </authorList>
    </citation>
    <scope>NUCLEOTIDE SEQUENCE [LARGE SCALE GENOMIC DNA]</scope>
    <source>
        <strain evidence="9 10">CGMCC 1.8979</strain>
    </source>
</reference>
<feature type="transmembrane region" description="Helical" evidence="8">
    <location>
        <begin position="6"/>
        <end position="24"/>
    </location>
</feature>
<protein>
    <submittedName>
        <fullName evidence="9">Rod shape-determining protein MreD</fullName>
    </submittedName>
</protein>
<comment type="caution">
    <text evidence="9">The sequence shown here is derived from an EMBL/GenBank/DDBJ whole genome shotgun (WGS) entry which is preliminary data.</text>
</comment>
<dbReference type="EMBL" id="QLMH01000003">
    <property type="protein sequence ID" value="RAK21390.1"/>
    <property type="molecule type" value="Genomic_DNA"/>
</dbReference>
<comment type="similarity">
    <text evidence="2">Belongs to the MreD family.</text>
</comment>
<evidence type="ECO:0000256" key="8">
    <source>
        <dbReference type="SAM" id="Phobius"/>
    </source>
</evidence>
<name>A0A327YKC0_9BACL</name>
<keyword evidence="7 8" id="KW-0472">Membrane</keyword>
<dbReference type="InterPro" id="IPR007227">
    <property type="entry name" value="Cell_shape_determining_MreD"/>
</dbReference>
<keyword evidence="3" id="KW-1003">Cell membrane</keyword>
<evidence type="ECO:0000313" key="9">
    <source>
        <dbReference type="EMBL" id="RAK21390.1"/>
    </source>
</evidence>
<gene>
    <name evidence="9" type="ORF">B0I26_103352</name>
</gene>
<dbReference type="GO" id="GO:0008360">
    <property type="term" value="P:regulation of cell shape"/>
    <property type="evidence" value="ECO:0007669"/>
    <property type="project" value="UniProtKB-KW"/>
</dbReference>
<evidence type="ECO:0000313" key="10">
    <source>
        <dbReference type="Proteomes" id="UP000248555"/>
    </source>
</evidence>
<dbReference type="OrthoDB" id="1653857at2"/>
<dbReference type="Proteomes" id="UP000248555">
    <property type="component" value="Unassembled WGS sequence"/>
</dbReference>
<accession>A0A327YKC0</accession>
<evidence type="ECO:0000256" key="4">
    <source>
        <dbReference type="ARBA" id="ARBA00022692"/>
    </source>
</evidence>
<organism evidence="9 10">
    <name type="scientific">Paranoxybacillus vitaminiphilus</name>
    <dbReference type="NCBI Taxonomy" id="581036"/>
    <lineage>
        <taxon>Bacteria</taxon>
        <taxon>Bacillati</taxon>
        <taxon>Bacillota</taxon>
        <taxon>Bacilli</taxon>
        <taxon>Bacillales</taxon>
        <taxon>Anoxybacillaceae</taxon>
        <taxon>Paranoxybacillus</taxon>
    </lineage>
</organism>
<feature type="transmembrane region" description="Helical" evidence="8">
    <location>
        <begin position="36"/>
        <end position="63"/>
    </location>
</feature>
<dbReference type="RefSeq" id="WP_111644637.1">
    <property type="nucleotide sequence ID" value="NZ_QLMH01000003.1"/>
</dbReference>
<proteinExistence type="inferred from homology"/>
<evidence type="ECO:0000256" key="2">
    <source>
        <dbReference type="ARBA" id="ARBA00007776"/>
    </source>
</evidence>
<keyword evidence="6 8" id="KW-1133">Transmembrane helix</keyword>
<evidence type="ECO:0000256" key="7">
    <source>
        <dbReference type="ARBA" id="ARBA00023136"/>
    </source>
</evidence>
<keyword evidence="10" id="KW-1185">Reference proteome</keyword>
<feature type="transmembrane region" description="Helical" evidence="8">
    <location>
        <begin position="100"/>
        <end position="125"/>
    </location>
</feature>
<feature type="transmembrane region" description="Helical" evidence="8">
    <location>
        <begin position="140"/>
        <end position="158"/>
    </location>
</feature>
<dbReference type="GO" id="GO:0005886">
    <property type="term" value="C:plasma membrane"/>
    <property type="evidence" value="ECO:0007669"/>
    <property type="project" value="UniProtKB-SubCell"/>
</dbReference>
<dbReference type="AlphaFoldDB" id="A0A327YKC0"/>
<comment type="subcellular location">
    <subcellularLocation>
        <location evidence="1">Cell membrane</location>
        <topology evidence="1">Multi-pass membrane protein</topology>
    </subcellularLocation>
</comment>
<evidence type="ECO:0000256" key="5">
    <source>
        <dbReference type="ARBA" id="ARBA00022960"/>
    </source>
</evidence>
<keyword evidence="4 8" id="KW-0812">Transmembrane</keyword>
<keyword evidence="5" id="KW-0133">Cell shape</keyword>
<evidence type="ECO:0000256" key="3">
    <source>
        <dbReference type="ARBA" id="ARBA00022475"/>
    </source>
</evidence>
<dbReference type="Pfam" id="PF04093">
    <property type="entry name" value="MreD"/>
    <property type="match status" value="1"/>
</dbReference>
<sequence length="177" mass="20963">MKKLVLPFLVILFFVSESIVVDLWPKNGFYEKYIFVPRFLLIAIVFVTVYVTRFYGIVYGFVFGLLYDVFYTEILGVYMFIFVLIAYLTSKAMRVFHNNVLVTSFLSIVAVSVVEFYVYGIYLLIGKTDMPFEIFLYDRLFPTIFLNTIFVIFVSYPLKQQLIKLPIREREDEDYLL</sequence>
<evidence type="ECO:0000256" key="6">
    <source>
        <dbReference type="ARBA" id="ARBA00022989"/>
    </source>
</evidence>
<dbReference type="NCBIfam" id="TIGR03426">
    <property type="entry name" value="shape_MreD"/>
    <property type="match status" value="1"/>
</dbReference>